<sequence length="69" mass="8039">MDQVTGWQSPYFPKIFELYDRADFAQEFLRRSPAYRGGYAFAAAASGADRARLFRRLASRWGLVFRLRS</sequence>
<evidence type="ECO:0000313" key="3">
    <source>
        <dbReference type="Proteomes" id="UP000058599"/>
    </source>
</evidence>
<feature type="domain" description="Transcriptional regulator-like" evidence="1">
    <location>
        <begin position="7"/>
        <end position="66"/>
    </location>
</feature>
<gene>
    <name evidence="2" type="ORF">SGRAN_3191</name>
</gene>
<dbReference type="RefSeq" id="WP_067185343.1">
    <property type="nucleotide sequence ID" value="NZ_CP012199.1"/>
</dbReference>
<evidence type="ECO:0000313" key="2">
    <source>
        <dbReference type="EMBL" id="AMG75534.1"/>
    </source>
</evidence>
<organism evidence="2 3">
    <name type="scientific">Sphingopyxis granuli</name>
    <dbReference type="NCBI Taxonomy" id="267128"/>
    <lineage>
        <taxon>Bacteria</taxon>
        <taxon>Pseudomonadati</taxon>
        <taxon>Pseudomonadota</taxon>
        <taxon>Alphaproteobacteria</taxon>
        <taxon>Sphingomonadales</taxon>
        <taxon>Sphingomonadaceae</taxon>
        <taxon>Sphingopyxis</taxon>
    </lineage>
</organism>
<keyword evidence="3" id="KW-1185">Reference proteome</keyword>
<dbReference type="AlphaFoldDB" id="A0AA86L3V4"/>
<dbReference type="InterPro" id="IPR045465">
    <property type="entry name" value="Trans_reg_dom"/>
</dbReference>
<protein>
    <recommendedName>
        <fullName evidence="1">Transcriptional regulator-like domain-containing protein</fullName>
    </recommendedName>
</protein>
<reference evidence="2 3" key="1">
    <citation type="journal article" date="2016" name="BMC Genomics">
        <title>Genomic analysis of the nitrate-respiring Sphingopyxis granuli (formerly Sphingomonas macrogoltabida) strain TFA.</title>
        <authorList>
            <person name="Garcia-Romero I."/>
            <person name="Perez-Pulido A.J."/>
            <person name="Gonzalez-Flores Y.E."/>
            <person name="Reyes-Ramirez F."/>
            <person name="Santero E."/>
            <person name="Floriano B."/>
        </authorList>
    </citation>
    <scope>NUCLEOTIDE SEQUENCE [LARGE SCALE GENOMIC DNA]</scope>
    <source>
        <strain evidence="2 3">TFA</strain>
    </source>
</reference>
<accession>A0AA86L3V4</accession>
<dbReference type="KEGG" id="sgi:SGRAN_3191"/>
<evidence type="ECO:0000259" key="1">
    <source>
        <dbReference type="Pfam" id="PF20109"/>
    </source>
</evidence>
<dbReference type="EMBL" id="CP012199">
    <property type="protein sequence ID" value="AMG75534.1"/>
    <property type="molecule type" value="Genomic_DNA"/>
</dbReference>
<dbReference type="Proteomes" id="UP000058599">
    <property type="component" value="Chromosome"/>
</dbReference>
<dbReference type="Pfam" id="PF20109">
    <property type="entry name" value="Trans_reg_dom"/>
    <property type="match status" value="1"/>
</dbReference>
<name>A0AA86L3V4_9SPHN</name>
<proteinExistence type="predicted"/>